<dbReference type="EMBL" id="FNJM01000007">
    <property type="protein sequence ID" value="SDP53052.1"/>
    <property type="molecule type" value="Genomic_DNA"/>
</dbReference>
<sequence length="771" mass="83190">MSLNKIKRIISQVIIVAIMLPSVSALADGGQAGENTMARILKHVNGSAYGGSDKNTNLYSDAGLTNAVTYINHSYVDDAPIIADSGRSAQIVVSGYQGWINKDTSASEYDMIVVPVSKAVNPSYYYSENGELKHYISSNLTGSGGYSISIGRAPTYLQAGVKYLSYDGVYFYDGSNIQNGLNNLINDYKRGGRGNAINAGNPQYTYYNYLPFRSKTVYSADELNRFIDNNTAGNSKLRGIGGALKDAEQKYGVNAILTLGVAMNESGKGMSAISQSKNNLFGIKAFDSDVSGASSFASPSESVYEFAKNYISRGYADPVDWRYFGGFLGNKKHGSNVKYASDPFWGEKAAQHTFAVEKYLSGSVNSLRDTDVHQIAMTTSSNKVINGNGGFLYNSNKNNIETPFVVAKKGKVSVAGQSSYEIYSERNTDVSSGKYEGSYDWQNRGYVSDANVKFLNKARDMVVYQPPVDIKAGIDRYATAVELSKSQFEKNETVVIVNGLALVDGLTSTPVASHYNSPLLLVEKSGIPAVTSDELRRLGTKNVIIVGGANVVSDRVEQQLRNLGINSITRLQGNDRYDTSLEVAKYIDSNLYDVSNIVVATGLGQADAMSIAPVAGRDKMPILLTRNDEIPSNVYDWLSGEGIDNGYIIGGTTAVSDNVLNKINSITAKNVMGNRLGGKNRAETNAIVINKFYGDTYGVYITKEMTLVDALAAGPIAAITGNPIVLAGDDLSGEQKDVLSQKKIKRIIQAGHGVPATAINTLKQCLETLEY</sequence>
<dbReference type="GO" id="GO:0004040">
    <property type="term" value="F:amidase activity"/>
    <property type="evidence" value="ECO:0007669"/>
    <property type="project" value="InterPro"/>
</dbReference>
<gene>
    <name evidence="3" type="ORF">SAMN04488529_10722</name>
</gene>
<dbReference type="Pfam" id="PF04122">
    <property type="entry name" value="CW_binding_2"/>
    <property type="match status" value="3"/>
</dbReference>
<keyword evidence="4" id="KW-1185">Reference proteome</keyword>
<evidence type="ECO:0000259" key="2">
    <source>
        <dbReference type="SMART" id="SM00047"/>
    </source>
</evidence>
<dbReference type="PANTHER" id="PTHR30032">
    <property type="entry name" value="N-ACETYLMURAMOYL-L-ALANINE AMIDASE-RELATED"/>
    <property type="match status" value="1"/>
</dbReference>
<feature type="signal peptide" evidence="1">
    <location>
        <begin position="1"/>
        <end position="27"/>
    </location>
</feature>
<dbReference type="AlphaFoldDB" id="A0A1H0TG65"/>
<accession>A0A1H0TG65</accession>
<feature type="chain" id="PRO_5011472968" evidence="1">
    <location>
        <begin position="28"/>
        <end position="771"/>
    </location>
</feature>
<evidence type="ECO:0000256" key="1">
    <source>
        <dbReference type="SAM" id="SignalP"/>
    </source>
</evidence>
<dbReference type="Proteomes" id="UP000198597">
    <property type="component" value="Unassembled WGS sequence"/>
</dbReference>
<protein>
    <submittedName>
        <fullName evidence="3">Putative cell wall binding repeat 2</fullName>
    </submittedName>
</protein>
<evidence type="ECO:0000313" key="4">
    <source>
        <dbReference type="Proteomes" id="UP000198597"/>
    </source>
</evidence>
<organism evidence="3 4">
    <name type="scientific">Clostridium gasigenes</name>
    <dbReference type="NCBI Taxonomy" id="94869"/>
    <lineage>
        <taxon>Bacteria</taxon>
        <taxon>Bacillati</taxon>
        <taxon>Bacillota</taxon>
        <taxon>Clostridia</taxon>
        <taxon>Eubacteriales</taxon>
        <taxon>Clostridiaceae</taxon>
        <taxon>Clostridium</taxon>
    </lineage>
</organism>
<dbReference type="RefSeq" id="WP_089970165.1">
    <property type="nucleotide sequence ID" value="NZ_FNJM01000007.1"/>
</dbReference>
<proteinExistence type="predicted"/>
<dbReference type="InterPro" id="IPR051922">
    <property type="entry name" value="Bact_Sporulation_Assoc"/>
</dbReference>
<feature type="domain" description="Mannosyl-glycoprotein endo-beta-N-acetylglucosamidase-like" evidence="2">
    <location>
        <begin position="229"/>
        <end position="361"/>
    </location>
</feature>
<dbReference type="SMART" id="SM00047">
    <property type="entry name" value="LYZ2"/>
    <property type="match status" value="1"/>
</dbReference>
<name>A0A1H0TG65_9CLOT</name>
<evidence type="ECO:0000313" key="3">
    <source>
        <dbReference type="EMBL" id="SDP53052.1"/>
    </source>
</evidence>
<dbReference type="Gene3D" id="1.10.530.10">
    <property type="match status" value="1"/>
</dbReference>
<dbReference type="STRING" id="94869.SAMN04488529_10722"/>
<keyword evidence="1" id="KW-0732">Signal</keyword>
<dbReference type="Gene3D" id="3.40.50.12090">
    <property type="match status" value="2"/>
</dbReference>
<dbReference type="InterPro" id="IPR002901">
    <property type="entry name" value="MGlyc_endo_b_GlcNAc-like_dom"/>
</dbReference>
<dbReference type="InterPro" id="IPR007253">
    <property type="entry name" value="Cell_wall-bd_2"/>
</dbReference>
<dbReference type="PANTHER" id="PTHR30032:SF8">
    <property type="entry name" value="GERMINATION-SPECIFIC N-ACETYLMURAMOYL-L-ALANINE AMIDASE"/>
    <property type="match status" value="1"/>
</dbReference>
<dbReference type="Pfam" id="PF01832">
    <property type="entry name" value="Glucosaminidase"/>
    <property type="match status" value="1"/>
</dbReference>
<dbReference type="OrthoDB" id="9816557at2"/>
<reference evidence="3 4" key="1">
    <citation type="submission" date="2016-10" db="EMBL/GenBank/DDBJ databases">
        <authorList>
            <person name="de Groot N.N."/>
        </authorList>
    </citation>
    <scope>NUCLEOTIDE SEQUENCE [LARGE SCALE GENOMIC DNA]</scope>
    <source>
        <strain evidence="3 4">DSM 12272</strain>
    </source>
</reference>